<gene>
    <name evidence="2" type="ORF">VCB98_07450</name>
</gene>
<keyword evidence="2" id="KW-0378">Hydrolase</keyword>
<comment type="caution">
    <text evidence="2">The sequence shown here is derived from an EMBL/GenBank/DDBJ whole genome shotgun (WGS) entry which is preliminary data.</text>
</comment>
<dbReference type="SUPFAM" id="SSF51556">
    <property type="entry name" value="Metallo-dependent hydrolases"/>
    <property type="match status" value="1"/>
</dbReference>
<dbReference type="EC" id="3.4.13.19" evidence="2"/>
<dbReference type="CDD" id="cd01301">
    <property type="entry name" value="rDP_like"/>
    <property type="match status" value="1"/>
</dbReference>
<evidence type="ECO:0000313" key="2">
    <source>
        <dbReference type="EMBL" id="MEA5445649.1"/>
    </source>
</evidence>
<proteinExistence type="predicted"/>
<dbReference type="GO" id="GO:0006508">
    <property type="term" value="P:proteolysis"/>
    <property type="evidence" value="ECO:0007669"/>
    <property type="project" value="InterPro"/>
</dbReference>
<dbReference type="AlphaFoldDB" id="A0AAP6MK12"/>
<accession>A0AAP6MK12</accession>
<evidence type="ECO:0000313" key="3">
    <source>
        <dbReference type="Proteomes" id="UP001302316"/>
    </source>
</evidence>
<dbReference type="PROSITE" id="PS51365">
    <property type="entry name" value="RENAL_DIPEPTIDASE_2"/>
    <property type="match status" value="1"/>
</dbReference>
<feature type="chain" id="PRO_5042824410" evidence="1">
    <location>
        <begin position="21"/>
        <end position="421"/>
    </location>
</feature>
<dbReference type="InterPro" id="IPR032466">
    <property type="entry name" value="Metal_Hydrolase"/>
</dbReference>
<dbReference type="InterPro" id="IPR008257">
    <property type="entry name" value="Pept_M19"/>
</dbReference>
<dbReference type="Gene3D" id="3.20.20.140">
    <property type="entry name" value="Metal-dependent hydrolases"/>
    <property type="match status" value="1"/>
</dbReference>
<evidence type="ECO:0000256" key="1">
    <source>
        <dbReference type="SAM" id="SignalP"/>
    </source>
</evidence>
<protein>
    <submittedName>
        <fullName evidence="2">Dipeptidase</fullName>
        <ecNumber evidence="2">3.4.13.19</ecNumber>
    </submittedName>
</protein>
<dbReference type="PANTHER" id="PTHR10443">
    <property type="entry name" value="MICROSOMAL DIPEPTIDASE"/>
    <property type="match status" value="1"/>
</dbReference>
<dbReference type="Pfam" id="PF01244">
    <property type="entry name" value="Peptidase_M19"/>
    <property type="match status" value="1"/>
</dbReference>
<organism evidence="2 3">
    <name type="scientific">Natronospira elongata</name>
    <dbReference type="NCBI Taxonomy" id="3110268"/>
    <lineage>
        <taxon>Bacteria</taxon>
        <taxon>Pseudomonadati</taxon>
        <taxon>Pseudomonadota</taxon>
        <taxon>Gammaproteobacteria</taxon>
        <taxon>Natronospirales</taxon>
        <taxon>Natronospiraceae</taxon>
        <taxon>Natronospira</taxon>
    </lineage>
</organism>
<keyword evidence="1" id="KW-0732">Signal</keyword>
<feature type="signal peptide" evidence="1">
    <location>
        <begin position="1"/>
        <end position="20"/>
    </location>
</feature>
<keyword evidence="2" id="KW-0645">Protease</keyword>
<reference evidence="2 3" key="1">
    <citation type="submission" date="2023-12" db="EMBL/GenBank/DDBJ databases">
        <title>Whole-genome sequencing of halo(alkali)philic microorganisms from hypersaline lakes.</title>
        <authorList>
            <person name="Sorokin D.Y."/>
            <person name="Merkel A.Y."/>
            <person name="Messina E."/>
            <person name="Yakimov M."/>
        </authorList>
    </citation>
    <scope>NUCLEOTIDE SEQUENCE [LARGE SCALE GENOMIC DNA]</scope>
    <source>
        <strain evidence="2 3">AB-CW1</strain>
    </source>
</reference>
<keyword evidence="2" id="KW-0224">Dipeptidase</keyword>
<keyword evidence="3" id="KW-1185">Reference proteome</keyword>
<name>A0AAP6MK12_9GAMM</name>
<dbReference type="RefSeq" id="WP_346051304.1">
    <property type="nucleotide sequence ID" value="NZ_JAYGII010000013.1"/>
</dbReference>
<sequence>MHRMTALLVAAGLAISPVLVAEKAPRDYRAEAIDILESVPLIDGHNDVPWQYRQRADNRLGEIDFAGDTRELDPPMHTDIPRLLEGRVGGQFWSVYVPPAMDGPEGTRAQLEQIDAARRLIASHDELRFVETADELEAAFEEGHIASLLGMEGGHVLDNSIATLRTFYALGARYMTLTHWQNTDWADAATDDPEHDGLSAFGEAIIEEMNRIGMLVDLSHVAPSTMHDVLDVTEAPVIFSHSSAMGVTDHSRNVPDDVLDRLPENGGVVMVTFVPSFVSEAVREHGAKRAAERARLEALYIGRPQRVEAGLEAWDDANPEPRATLADVADHIDYIRDRIGVEYIGIGGDYDGITSLPEGLEDVSTYPDLFAELLRRGYEREELKKIAGLNVLRVMRANEAFAAEQTEKGRRPVDVRIDDFD</sequence>
<dbReference type="EMBL" id="JAYGII010000013">
    <property type="protein sequence ID" value="MEA5445649.1"/>
    <property type="molecule type" value="Genomic_DNA"/>
</dbReference>
<dbReference type="GO" id="GO:0070573">
    <property type="term" value="F:metallodipeptidase activity"/>
    <property type="evidence" value="ECO:0007669"/>
    <property type="project" value="InterPro"/>
</dbReference>
<dbReference type="Proteomes" id="UP001302316">
    <property type="component" value="Unassembled WGS sequence"/>
</dbReference>
<dbReference type="PANTHER" id="PTHR10443:SF12">
    <property type="entry name" value="DIPEPTIDASE"/>
    <property type="match status" value="1"/>
</dbReference>